<evidence type="ECO:0000256" key="1">
    <source>
        <dbReference type="SAM" id="Phobius"/>
    </source>
</evidence>
<accession>A0A1N6I4C4</accession>
<dbReference type="EMBL" id="FSRO01000001">
    <property type="protein sequence ID" value="SIO26886.1"/>
    <property type="molecule type" value="Genomic_DNA"/>
</dbReference>
<evidence type="ECO:0000313" key="3">
    <source>
        <dbReference type="Proteomes" id="UP000185062"/>
    </source>
</evidence>
<name>A0A1N6I4C4_9PROT</name>
<feature type="transmembrane region" description="Helical" evidence="1">
    <location>
        <begin position="154"/>
        <end position="174"/>
    </location>
</feature>
<keyword evidence="1" id="KW-0472">Membrane</keyword>
<keyword evidence="1" id="KW-1133">Transmembrane helix</keyword>
<keyword evidence="1" id="KW-0812">Transmembrane</keyword>
<dbReference type="Proteomes" id="UP000185062">
    <property type="component" value="Unassembled WGS sequence"/>
</dbReference>
<evidence type="ECO:0000313" key="2">
    <source>
        <dbReference type="EMBL" id="SIO26886.1"/>
    </source>
</evidence>
<reference evidence="2 3" key="1">
    <citation type="submission" date="2016-12" db="EMBL/GenBank/DDBJ databases">
        <authorList>
            <person name="Song W.-J."/>
            <person name="Kurnit D.M."/>
        </authorList>
    </citation>
    <scope>NUCLEOTIDE SEQUENCE [LARGE SCALE GENOMIC DNA]</scope>
    <source>
        <strain evidence="2 3">ATCC 49181</strain>
    </source>
</reference>
<keyword evidence="3" id="KW-1185">Reference proteome</keyword>
<protein>
    <submittedName>
        <fullName evidence="2">Uncharacterized protein</fullName>
    </submittedName>
</protein>
<dbReference type="AlphaFoldDB" id="A0A1N6I4C4"/>
<gene>
    <name evidence="2" type="ORF">SAMN02743940_1536</name>
</gene>
<dbReference type="STRING" id="44575.SAMN05216419_106911"/>
<sequence length="195" mass="21485">MVRQIIQISIAAFILATTLYAGMALAHGKVAIEEDSCMRRIGENMIHFSAYQPQNDIGAHYCTDIPHTGNTVLVVDLIDPALRDMPIGMKVIKGNNATDGETIINIQPGYFKDGVINTESTLEQGEHLVVVTAEGVPPLNYQYQLRVEMINYAAVFRAAIGPVIGLLLMIVLGYKLMKSKRLKSWLASRRSKING</sequence>
<dbReference type="RefSeq" id="WP_028462450.1">
    <property type="nucleotide sequence ID" value="NZ_FSRO01000001.1"/>
</dbReference>
<organism evidence="2 3">
    <name type="scientific">Nitrosomonas cryotolerans ATCC 49181</name>
    <dbReference type="NCBI Taxonomy" id="1131553"/>
    <lineage>
        <taxon>Bacteria</taxon>
        <taxon>Pseudomonadati</taxon>
        <taxon>Pseudomonadota</taxon>
        <taxon>Betaproteobacteria</taxon>
        <taxon>Nitrosomonadales</taxon>
        <taxon>Nitrosomonadaceae</taxon>
        <taxon>Nitrosomonas</taxon>
    </lineage>
</organism>
<proteinExistence type="predicted"/>
<dbReference type="eggNOG" id="ENOG50317ND">
    <property type="taxonomic scope" value="Bacteria"/>
</dbReference>